<keyword evidence="3" id="KW-1185">Reference proteome</keyword>
<accession>A0AA88ADZ9</accession>
<proteinExistence type="predicted"/>
<name>A0AA88ADZ9_FICCA</name>
<dbReference type="AlphaFoldDB" id="A0AA88ADZ9"/>
<feature type="signal peptide" evidence="1">
    <location>
        <begin position="1"/>
        <end position="24"/>
    </location>
</feature>
<evidence type="ECO:0000313" key="3">
    <source>
        <dbReference type="Proteomes" id="UP001187192"/>
    </source>
</evidence>
<comment type="caution">
    <text evidence="2">The sequence shown here is derived from an EMBL/GenBank/DDBJ whole genome shotgun (WGS) entry which is preliminary data.</text>
</comment>
<evidence type="ECO:0000313" key="2">
    <source>
        <dbReference type="EMBL" id="GMN42166.1"/>
    </source>
</evidence>
<reference evidence="2" key="1">
    <citation type="submission" date="2023-07" db="EMBL/GenBank/DDBJ databases">
        <title>draft genome sequence of fig (Ficus carica).</title>
        <authorList>
            <person name="Takahashi T."/>
            <person name="Nishimura K."/>
        </authorList>
    </citation>
    <scope>NUCLEOTIDE SEQUENCE</scope>
</reference>
<keyword evidence="1" id="KW-0732">Signal</keyword>
<protein>
    <submittedName>
        <fullName evidence="2">Uncharacterized protein</fullName>
    </submittedName>
</protein>
<evidence type="ECO:0000256" key="1">
    <source>
        <dbReference type="SAM" id="SignalP"/>
    </source>
</evidence>
<organism evidence="2 3">
    <name type="scientific">Ficus carica</name>
    <name type="common">Common fig</name>
    <dbReference type="NCBI Taxonomy" id="3494"/>
    <lineage>
        <taxon>Eukaryota</taxon>
        <taxon>Viridiplantae</taxon>
        <taxon>Streptophyta</taxon>
        <taxon>Embryophyta</taxon>
        <taxon>Tracheophyta</taxon>
        <taxon>Spermatophyta</taxon>
        <taxon>Magnoliopsida</taxon>
        <taxon>eudicotyledons</taxon>
        <taxon>Gunneridae</taxon>
        <taxon>Pentapetalae</taxon>
        <taxon>rosids</taxon>
        <taxon>fabids</taxon>
        <taxon>Rosales</taxon>
        <taxon>Moraceae</taxon>
        <taxon>Ficeae</taxon>
        <taxon>Ficus</taxon>
    </lineage>
</organism>
<sequence length="148" mass="16719">MAWKGRGQIWKIEVISFVVGETAAADLVEDVSEEVDDVEEFVRERGSGGKKGWWDLVKRKKRTDTMRGGICCRLGGRIYGGEWGIGEERRRWEWRRESVGLPSAKHRRPLPPPTCLASFAGIGGFSPEFSPSSTTVGFFFFFKCLMII</sequence>
<gene>
    <name evidence="2" type="ORF">TIFTF001_011380</name>
</gene>
<feature type="chain" id="PRO_5041655643" evidence="1">
    <location>
        <begin position="25"/>
        <end position="148"/>
    </location>
</feature>
<dbReference type="EMBL" id="BTGU01000014">
    <property type="protein sequence ID" value="GMN42166.1"/>
    <property type="molecule type" value="Genomic_DNA"/>
</dbReference>
<dbReference type="Proteomes" id="UP001187192">
    <property type="component" value="Unassembled WGS sequence"/>
</dbReference>